<dbReference type="Gene3D" id="3.20.80.10">
    <property type="entry name" value="Regulatory factor, effector binding domain"/>
    <property type="match status" value="1"/>
</dbReference>
<accession>A0A6N2XZJ5</accession>
<dbReference type="SUPFAM" id="SSF55136">
    <property type="entry name" value="Probable bacterial effector-binding domain"/>
    <property type="match status" value="1"/>
</dbReference>
<dbReference type="PANTHER" id="PTHR47504">
    <property type="entry name" value="RIGHT ORIGIN-BINDING PROTEIN"/>
    <property type="match status" value="1"/>
</dbReference>
<dbReference type="SMART" id="SM00871">
    <property type="entry name" value="AraC_E_bind"/>
    <property type="match status" value="1"/>
</dbReference>
<evidence type="ECO:0000259" key="4">
    <source>
        <dbReference type="PROSITE" id="PS01124"/>
    </source>
</evidence>
<name>A0A6N2XZJ5_9FIRM</name>
<dbReference type="GeneID" id="64196851"/>
<proteinExistence type="predicted"/>
<dbReference type="PROSITE" id="PS00041">
    <property type="entry name" value="HTH_ARAC_FAMILY_1"/>
    <property type="match status" value="1"/>
</dbReference>
<dbReference type="GO" id="GO:0043565">
    <property type="term" value="F:sequence-specific DNA binding"/>
    <property type="evidence" value="ECO:0007669"/>
    <property type="project" value="InterPro"/>
</dbReference>
<organism evidence="5">
    <name type="scientific">Thomasclavelia ramosa</name>
    <dbReference type="NCBI Taxonomy" id="1547"/>
    <lineage>
        <taxon>Bacteria</taxon>
        <taxon>Bacillati</taxon>
        <taxon>Bacillota</taxon>
        <taxon>Erysipelotrichia</taxon>
        <taxon>Erysipelotrichales</taxon>
        <taxon>Coprobacillaceae</taxon>
        <taxon>Thomasclavelia</taxon>
    </lineage>
</organism>
<protein>
    <submittedName>
        <fullName evidence="5">Transposon Tn10 TetD protein</fullName>
    </submittedName>
</protein>
<dbReference type="InterPro" id="IPR010499">
    <property type="entry name" value="AraC_E-bd"/>
</dbReference>
<feature type="domain" description="HTH araC/xylS-type" evidence="4">
    <location>
        <begin position="8"/>
        <end position="106"/>
    </location>
</feature>
<keyword evidence="1" id="KW-0805">Transcription regulation</keyword>
<dbReference type="AlphaFoldDB" id="A0A6N2XZJ5"/>
<dbReference type="InterPro" id="IPR011256">
    <property type="entry name" value="Reg_factor_effector_dom_sf"/>
</dbReference>
<evidence type="ECO:0000256" key="3">
    <source>
        <dbReference type="ARBA" id="ARBA00023163"/>
    </source>
</evidence>
<dbReference type="SMART" id="SM00342">
    <property type="entry name" value="HTH_ARAC"/>
    <property type="match status" value="1"/>
</dbReference>
<dbReference type="Pfam" id="PF14526">
    <property type="entry name" value="Cass2"/>
    <property type="match status" value="1"/>
</dbReference>
<dbReference type="InterPro" id="IPR029441">
    <property type="entry name" value="Cass2"/>
</dbReference>
<dbReference type="InterPro" id="IPR050959">
    <property type="entry name" value="MarA-like"/>
</dbReference>
<dbReference type="InterPro" id="IPR018062">
    <property type="entry name" value="HTH_AraC-typ_CS"/>
</dbReference>
<keyword evidence="2" id="KW-0238">DNA-binding</keyword>
<dbReference type="Pfam" id="PF12833">
    <property type="entry name" value="HTH_18"/>
    <property type="match status" value="1"/>
</dbReference>
<dbReference type="PANTHER" id="PTHR47504:SF5">
    <property type="entry name" value="RIGHT ORIGIN-BINDING PROTEIN"/>
    <property type="match status" value="1"/>
</dbReference>
<dbReference type="SUPFAM" id="SSF46689">
    <property type="entry name" value="Homeodomain-like"/>
    <property type="match status" value="2"/>
</dbReference>
<reference evidence="5" key="1">
    <citation type="submission" date="2019-11" db="EMBL/GenBank/DDBJ databases">
        <authorList>
            <person name="Feng L."/>
        </authorList>
    </citation>
    <scope>NUCLEOTIDE SEQUENCE</scope>
    <source>
        <strain evidence="5">CramosumLFYP8</strain>
    </source>
</reference>
<dbReference type="InterPro" id="IPR018060">
    <property type="entry name" value="HTH_AraC"/>
</dbReference>
<dbReference type="GO" id="GO:0003700">
    <property type="term" value="F:DNA-binding transcription factor activity"/>
    <property type="evidence" value="ECO:0007669"/>
    <property type="project" value="InterPro"/>
</dbReference>
<keyword evidence="3" id="KW-0804">Transcription</keyword>
<dbReference type="RefSeq" id="WP_008792191.1">
    <property type="nucleotide sequence ID" value="NZ_AP031443.1"/>
</dbReference>
<evidence type="ECO:0000256" key="2">
    <source>
        <dbReference type="ARBA" id="ARBA00023125"/>
    </source>
</evidence>
<evidence type="ECO:0000313" key="5">
    <source>
        <dbReference type="EMBL" id="VYT58648.1"/>
    </source>
</evidence>
<dbReference type="InterPro" id="IPR009057">
    <property type="entry name" value="Homeodomain-like_sf"/>
</dbReference>
<evidence type="ECO:0000256" key="1">
    <source>
        <dbReference type="ARBA" id="ARBA00023015"/>
    </source>
</evidence>
<dbReference type="PROSITE" id="PS01124">
    <property type="entry name" value="HTH_ARAC_FAMILY_2"/>
    <property type="match status" value="1"/>
</dbReference>
<gene>
    <name evidence="5" type="primary">tetD_3</name>
    <name evidence="5" type="ORF">CRLFYP8_00922</name>
</gene>
<sequence>MEWIERLNTTIEYIENHLTEKIDYEQLAKIAGCPSYHFQKTFLYMTNISLSEYIRKRRISLAAVDLQTGEDKIIDIALKYGYESPTAFNRAFQAVHGIAPSLVRKKNVQIKSFPALKFTFSIQGLDELSFRIEKKDSFKILGISSLLSKELLENFVQIPKQWDKALNDGTLNQLYRLNNQTPLGLLGVNIHQHEDWRYFIAVSSTNHNQNFEEYHIGSATWAIFSGHGTNRTLQELQRRVITEWLPTSGYEYANIPDIEVYLKADPNDAIYEYWLPIIKK</sequence>
<dbReference type="EMBL" id="CACRTL010000003">
    <property type="protein sequence ID" value="VYT58648.1"/>
    <property type="molecule type" value="Genomic_DNA"/>
</dbReference>
<dbReference type="Gene3D" id="1.10.10.60">
    <property type="entry name" value="Homeodomain-like"/>
    <property type="match status" value="2"/>
</dbReference>